<feature type="region of interest" description="Disordered" evidence="1">
    <location>
        <begin position="86"/>
        <end position="121"/>
    </location>
</feature>
<dbReference type="PROSITE" id="PS50188">
    <property type="entry name" value="B302_SPRY"/>
    <property type="match status" value="1"/>
</dbReference>
<feature type="non-terminal residue" evidence="3">
    <location>
        <position position="553"/>
    </location>
</feature>
<dbReference type="InterPro" id="IPR043136">
    <property type="entry name" value="B30.2/SPRY_sf"/>
</dbReference>
<dbReference type="Proteomes" id="UP000824540">
    <property type="component" value="Unassembled WGS sequence"/>
</dbReference>
<evidence type="ECO:0000256" key="1">
    <source>
        <dbReference type="SAM" id="MobiDB-lite"/>
    </source>
</evidence>
<evidence type="ECO:0000313" key="4">
    <source>
        <dbReference type="Proteomes" id="UP000824540"/>
    </source>
</evidence>
<feature type="compositionally biased region" description="Polar residues" evidence="1">
    <location>
        <begin position="101"/>
        <end position="121"/>
    </location>
</feature>
<gene>
    <name evidence="3" type="ORF">JZ751_016763</name>
</gene>
<dbReference type="PRINTS" id="PR01407">
    <property type="entry name" value="BUTYPHLNCDUF"/>
</dbReference>
<evidence type="ECO:0000259" key="2">
    <source>
        <dbReference type="PROSITE" id="PS50188"/>
    </source>
</evidence>
<evidence type="ECO:0000313" key="3">
    <source>
        <dbReference type="EMBL" id="KAG9342261.1"/>
    </source>
</evidence>
<dbReference type="InterPro" id="IPR013320">
    <property type="entry name" value="ConA-like_dom_sf"/>
</dbReference>
<dbReference type="AlphaFoldDB" id="A0A8T2NT40"/>
<dbReference type="PANTHER" id="PTHR24103">
    <property type="entry name" value="E3 UBIQUITIN-PROTEIN LIGASE TRIM"/>
    <property type="match status" value="1"/>
</dbReference>
<sequence>MLSPSGSSISDLNTGSRQRAATGPSLSVLSGALSENPTQQALVSTSTVTDGLKDGRVEKQVTEVSGTQTAHLDKAQDVTLNQHTGQMKRDPWKAHHDHHQPSQIATSSQASMMSKQPQQNVYARGTSFSKGNITEVHKPARGINLSPGSIQHEVMDGRVGKQVTEVSGTQTSHLDNAQDVGLDLDTRRVRSDSWKAHHDIYQQPRRVPSTQPHTMHKQPWQNDYSRDTKVSQEWVIHPIPGPIQHKVRNTLLSPSGSSISDLNTGSRQRAATGPSRSFLSGALSENPTQQAIPSTSTTLDGTRYRGVGNQMTDVSGTQAAQSGSTEGVVSHTWRGKSGPWKAPHGIHQEAQRNPPFQAYTTIKGNQFMNNQPQENDNSRDTFSKEEHLNSSAESEAPVNVNAEWENIRRHAENILLDTRTSHPNLKISDQVSVSYSSNRQRVHESLLRFKQLNCVLGCSGFSSGQHYWEVQLEDAAQKEVKKSWSVGVASESAHRNTSSQLRTEMGFWVLSYDETKGCSPNTFPQETVFQGDKLKRLGVFLDCDEHTVSFYNA</sequence>
<dbReference type="OrthoDB" id="8962578at2759"/>
<reference evidence="3" key="1">
    <citation type="thesis" date="2021" institute="BYU ScholarsArchive" country="Provo, UT, USA">
        <title>Applications of and Algorithms for Genome Assembly and Genomic Analyses with an Emphasis on Marine Teleosts.</title>
        <authorList>
            <person name="Pickett B.D."/>
        </authorList>
    </citation>
    <scope>NUCLEOTIDE SEQUENCE</scope>
    <source>
        <strain evidence="3">HI-2016</strain>
    </source>
</reference>
<feature type="compositionally biased region" description="Polar residues" evidence="1">
    <location>
        <begin position="250"/>
        <end position="300"/>
    </location>
</feature>
<organism evidence="3 4">
    <name type="scientific">Albula glossodonta</name>
    <name type="common">roundjaw bonefish</name>
    <dbReference type="NCBI Taxonomy" id="121402"/>
    <lineage>
        <taxon>Eukaryota</taxon>
        <taxon>Metazoa</taxon>
        <taxon>Chordata</taxon>
        <taxon>Craniata</taxon>
        <taxon>Vertebrata</taxon>
        <taxon>Euteleostomi</taxon>
        <taxon>Actinopterygii</taxon>
        <taxon>Neopterygii</taxon>
        <taxon>Teleostei</taxon>
        <taxon>Albuliformes</taxon>
        <taxon>Albulidae</taxon>
        <taxon>Albula</taxon>
    </lineage>
</organism>
<dbReference type="InterPro" id="IPR050143">
    <property type="entry name" value="TRIM/RBCC"/>
</dbReference>
<dbReference type="InterPro" id="IPR003877">
    <property type="entry name" value="SPRY_dom"/>
</dbReference>
<dbReference type="SUPFAM" id="SSF49899">
    <property type="entry name" value="Concanavalin A-like lectins/glucanases"/>
    <property type="match status" value="1"/>
</dbReference>
<dbReference type="SMART" id="SM00589">
    <property type="entry name" value="PRY"/>
    <property type="match status" value="1"/>
</dbReference>
<proteinExistence type="predicted"/>
<keyword evidence="4" id="KW-1185">Reference proteome</keyword>
<dbReference type="EMBL" id="JAFBMS010000029">
    <property type="protein sequence ID" value="KAG9342261.1"/>
    <property type="molecule type" value="Genomic_DNA"/>
</dbReference>
<feature type="region of interest" description="Disordered" evidence="1">
    <location>
        <begin position="249"/>
        <end position="343"/>
    </location>
</feature>
<dbReference type="InterPro" id="IPR003879">
    <property type="entry name" value="Butyrophylin_SPRY"/>
</dbReference>
<accession>A0A8T2NT40</accession>
<feature type="domain" description="B30.2/SPRY" evidence="2">
    <location>
        <begin position="394"/>
        <end position="553"/>
    </location>
</feature>
<dbReference type="InterPro" id="IPR006574">
    <property type="entry name" value="PRY"/>
</dbReference>
<feature type="region of interest" description="Disordered" evidence="1">
    <location>
        <begin position="367"/>
        <end position="397"/>
    </location>
</feature>
<dbReference type="InterPro" id="IPR001870">
    <property type="entry name" value="B30.2/SPRY"/>
</dbReference>
<dbReference type="Pfam" id="PF00622">
    <property type="entry name" value="SPRY"/>
    <property type="match status" value="1"/>
</dbReference>
<name>A0A8T2NT40_9TELE</name>
<feature type="compositionally biased region" description="Polar residues" evidence="1">
    <location>
        <begin position="309"/>
        <end position="327"/>
    </location>
</feature>
<feature type="region of interest" description="Disordered" evidence="1">
    <location>
        <begin position="1"/>
        <end position="31"/>
    </location>
</feature>
<dbReference type="Gene3D" id="2.60.120.920">
    <property type="match status" value="1"/>
</dbReference>
<feature type="compositionally biased region" description="Basic and acidic residues" evidence="1">
    <location>
        <begin position="376"/>
        <end position="388"/>
    </location>
</feature>
<protein>
    <recommendedName>
        <fullName evidence="2">B30.2/SPRY domain-containing protein</fullName>
    </recommendedName>
</protein>
<dbReference type="Pfam" id="PF13765">
    <property type="entry name" value="PRY"/>
    <property type="match status" value="1"/>
</dbReference>
<comment type="caution">
    <text evidence="3">The sequence shown here is derived from an EMBL/GenBank/DDBJ whole genome shotgun (WGS) entry which is preliminary data.</text>
</comment>